<proteinExistence type="predicted"/>
<dbReference type="EMBL" id="NMUH01004966">
    <property type="protein sequence ID" value="MQM11400.1"/>
    <property type="molecule type" value="Genomic_DNA"/>
</dbReference>
<comment type="caution">
    <text evidence="1">The sequence shown here is derived from an EMBL/GenBank/DDBJ whole genome shotgun (WGS) entry which is preliminary data.</text>
</comment>
<gene>
    <name evidence="1" type="ORF">Taro_044306</name>
</gene>
<dbReference type="Proteomes" id="UP000652761">
    <property type="component" value="Unassembled WGS sequence"/>
</dbReference>
<organism evidence="1 2">
    <name type="scientific">Colocasia esculenta</name>
    <name type="common">Wild taro</name>
    <name type="synonym">Arum esculentum</name>
    <dbReference type="NCBI Taxonomy" id="4460"/>
    <lineage>
        <taxon>Eukaryota</taxon>
        <taxon>Viridiplantae</taxon>
        <taxon>Streptophyta</taxon>
        <taxon>Embryophyta</taxon>
        <taxon>Tracheophyta</taxon>
        <taxon>Spermatophyta</taxon>
        <taxon>Magnoliopsida</taxon>
        <taxon>Liliopsida</taxon>
        <taxon>Araceae</taxon>
        <taxon>Aroideae</taxon>
        <taxon>Colocasieae</taxon>
        <taxon>Colocasia</taxon>
    </lineage>
</organism>
<feature type="non-terminal residue" evidence="1">
    <location>
        <position position="150"/>
    </location>
</feature>
<reference evidence="1" key="1">
    <citation type="submission" date="2017-07" db="EMBL/GenBank/DDBJ databases">
        <title>Taro Niue Genome Assembly and Annotation.</title>
        <authorList>
            <person name="Atibalentja N."/>
            <person name="Keating K."/>
            <person name="Fields C.J."/>
        </authorList>
    </citation>
    <scope>NUCLEOTIDE SEQUENCE</scope>
    <source>
        <strain evidence="1">Niue_2</strain>
        <tissue evidence="1">Leaf</tissue>
    </source>
</reference>
<evidence type="ECO:0000313" key="2">
    <source>
        <dbReference type="Proteomes" id="UP000652761"/>
    </source>
</evidence>
<dbReference type="AlphaFoldDB" id="A0A843X5B2"/>
<accession>A0A843X5B2</accession>
<name>A0A843X5B2_COLES</name>
<evidence type="ECO:0000313" key="1">
    <source>
        <dbReference type="EMBL" id="MQM11400.1"/>
    </source>
</evidence>
<sequence>SHLRKYFSEKTSKIGYLAFWKSYSTKILSFELGDFGIQHGSPYDIFPGFPFVHPPHFRNSAPASCGREQEEEDDRCICQPDFIMMSMKHTEDNSFEVIHEKSSEFESNFCHKDYILKCSVHRVSSVGRICQPICTAGSLFGIAAEGGNAI</sequence>
<keyword evidence="2" id="KW-1185">Reference proteome</keyword>
<feature type="non-terminal residue" evidence="1">
    <location>
        <position position="1"/>
    </location>
</feature>
<protein>
    <submittedName>
        <fullName evidence="1">Uncharacterized protein</fullName>
    </submittedName>
</protein>